<dbReference type="OrthoDB" id="410118at2759"/>
<accession>A0A9W6ZBD4</accession>
<reference evidence="2" key="1">
    <citation type="submission" date="2022-07" db="EMBL/GenBank/DDBJ databases">
        <title>Genome analysis of Parmales, a sister group of diatoms, reveals the evolutionary specialization of diatoms from phago-mixotrophs to photoautotrophs.</title>
        <authorList>
            <person name="Ban H."/>
            <person name="Sato S."/>
            <person name="Yoshikawa S."/>
            <person name="Kazumasa Y."/>
            <person name="Nakamura Y."/>
            <person name="Ichinomiya M."/>
            <person name="Saitoh K."/>
            <person name="Sato N."/>
            <person name="Blanc-Mathieu R."/>
            <person name="Endo H."/>
            <person name="Kuwata A."/>
            <person name="Ogata H."/>
        </authorList>
    </citation>
    <scope>NUCLEOTIDE SEQUENCE</scope>
</reference>
<dbReference type="PROSITE" id="PS50405">
    <property type="entry name" value="GST_CTER"/>
    <property type="match status" value="1"/>
</dbReference>
<evidence type="ECO:0000313" key="3">
    <source>
        <dbReference type="Proteomes" id="UP001165082"/>
    </source>
</evidence>
<sequence>MTKFAYSQDVETTTKEGADLLKVVAGKNGILQKFELHLCAVQASGPYLIGPKCTAPDFHFYEMVDQYAFLEDFLSGGDLLEALPNIRRWYDAFRSNPRNKYYLDSDLNRLPFNNKSAR</sequence>
<evidence type="ECO:0000313" key="2">
    <source>
        <dbReference type="EMBL" id="GMH48008.1"/>
    </source>
</evidence>
<dbReference type="SUPFAM" id="SSF47616">
    <property type="entry name" value="GST C-terminal domain-like"/>
    <property type="match status" value="1"/>
</dbReference>
<dbReference type="Proteomes" id="UP001165082">
    <property type="component" value="Unassembled WGS sequence"/>
</dbReference>
<dbReference type="Pfam" id="PF14497">
    <property type="entry name" value="GST_C_3"/>
    <property type="match status" value="1"/>
</dbReference>
<name>A0A9W6ZBD4_9STRA</name>
<feature type="domain" description="GST C-terminal" evidence="1">
    <location>
        <begin position="1"/>
        <end position="112"/>
    </location>
</feature>
<dbReference type="InterPro" id="IPR010987">
    <property type="entry name" value="Glutathione-S-Trfase_C-like"/>
</dbReference>
<dbReference type="EMBL" id="BRXZ01005668">
    <property type="protein sequence ID" value="GMH48008.1"/>
    <property type="molecule type" value="Genomic_DNA"/>
</dbReference>
<keyword evidence="3" id="KW-1185">Reference proteome</keyword>
<comment type="caution">
    <text evidence="2">The sequence shown here is derived from an EMBL/GenBank/DDBJ whole genome shotgun (WGS) entry which is preliminary data.</text>
</comment>
<dbReference type="InterPro" id="IPR004046">
    <property type="entry name" value="GST_C"/>
</dbReference>
<gene>
    <name evidence="2" type="ORF">TrRE_jg3457</name>
</gene>
<evidence type="ECO:0000259" key="1">
    <source>
        <dbReference type="PROSITE" id="PS50405"/>
    </source>
</evidence>
<protein>
    <recommendedName>
        <fullName evidence="1">GST C-terminal domain-containing protein</fullName>
    </recommendedName>
</protein>
<proteinExistence type="predicted"/>
<dbReference type="AlphaFoldDB" id="A0A9W6ZBD4"/>
<dbReference type="Gene3D" id="1.20.1050.130">
    <property type="match status" value="1"/>
</dbReference>
<dbReference type="InterPro" id="IPR036282">
    <property type="entry name" value="Glutathione-S-Trfase_C_sf"/>
</dbReference>
<organism evidence="2 3">
    <name type="scientific">Triparma retinervis</name>
    <dbReference type="NCBI Taxonomy" id="2557542"/>
    <lineage>
        <taxon>Eukaryota</taxon>
        <taxon>Sar</taxon>
        <taxon>Stramenopiles</taxon>
        <taxon>Ochrophyta</taxon>
        <taxon>Bolidophyceae</taxon>
        <taxon>Parmales</taxon>
        <taxon>Triparmaceae</taxon>
        <taxon>Triparma</taxon>
    </lineage>
</organism>